<keyword evidence="7" id="KW-1185">Reference proteome</keyword>
<gene>
    <name evidence="6" type="ORF">PQJ73_27000</name>
</gene>
<evidence type="ECO:0000256" key="5">
    <source>
        <dbReference type="SAM" id="Phobius"/>
    </source>
</evidence>
<dbReference type="InterPro" id="IPR052719">
    <property type="entry name" value="CvpA-like"/>
</dbReference>
<keyword evidence="4 5" id="KW-0472">Membrane</keyword>
<evidence type="ECO:0000256" key="2">
    <source>
        <dbReference type="ARBA" id="ARBA00022692"/>
    </source>
</evidence>
<feature type="transmembrane region" description="Helical" evidence="5">
    <location>
        <begin position="36"/>
        <end position="58"/>
    </location>
</feature>
<keyword evidence="3 5" id="KW-1133">Transmembrane helix</keyword>
<reference evidence="6" key="1">
    <citation type="journal article" date="2023" name="Microbiol Resour">
        <title>Genome Sequences of Rhodoplanes serenus and Two Thermotolerant Strains, Rhodoplanes tepidamans and 'Rhodoplanes cryptolactis,' Further Refine the Genus.</title>
        <authorList>
            <person name="Rayyan A.A."/>
            <person name="Kyndt J.A."/>
        </authorList>
    </citation>
    <scope>NUCLEOTIDE SEQUENCE</scope>
    <source>
        <strain evidence="6">DSM 9987</strain>
    </source>
</reference>
<dbReference type="PANTHER" id="PTHR36926">
    <property type="entry name" value="COLICIN V PRODUCTION PROTEIN"/>
    <property type="match status" value="1"/>
</dbReference>
<evidence type="ECO:0000313" key="7">
    <source>
        <dbReference type="Proteomes" id="UP001165652"/>
    </source>
</evidence>
<accession>A0ABT5JI03</accession>
<name>A0ABT5JI03_RHOTP</name>
<organism evidence="6 7">
    <name type="scientific">Rhodoplanes tepidamans</name>
    <name type="common">Rhodoplanes cryptolactis</name>
    <dbReference type="NCBI Taxonomy" id="200616"/>
    <lineage>
        <taxon>Bacteria</taxon>
        <taxon>Pseudomonadati</taxon>
        <taxon>Pseudomonadota</taxon>
        <taxon>Alphaproteobacteria</taxon>
        <taxon>Hyphomicrobiales</taxon>
        <taxon>Nitrobacteraceae</taxon>
        <taxon>Rhodoplanes</taxon>
    </lineage>
</organism>
<dbReference type="RefSeq" id="WP_272780172.1">
    <property type="nucleotide sequence ID" value="NZ_JAQQLI010000068.1"/>
</dbReference>
<dbReference type="InterPro" id="IPR003825">
    <property type="entry name" value="Colicin-V_CvpA"/>
</dbReference>
<protein>
    <submittedName>
        <fullName evidence="6">CvpA family protein</fullName>
    </submittedName>
</protein>
<reference evidence="6" key="2">
    <citation type="submission" date="2023-02" db="EMBL/GenBank/DDBJ databases">
        <authorList>
            <person name="Rayyan A."/>
            <person name="Meyer T."/>
            <person name="Kyndt J.A."/>
        </authorList>
    </citation>
    <scope>NUCLEOTIDE SEQUENCE</scope>
    <source>
        <strain evidence="6">DSM 9987</strain>
    </source>
</reference>
<evidence type="ECO:0000256" key="1">
    <source>
        <dbReference type="ARBA" id="ARBA00004141"/>
    </source>
</evidence>
<feature type="transmembrane region" description="Helical" evidence="5">
    <location>
        <begin position="70"/>
        <end position="100"/>
    </location>
</feature>
<evidence type="ECO:0000256" key="4">
    <source>
        <dbReference type="ARBA" id="ARBA00023136"/>
    </source>
</evidence>
<keyword evidence="2 5" id="KW-0812">Transmembrane</keyword>
<dbReference type="Pfam" id="PF02674">
    <property type="entry name" value="Colicin_V"/>
    <property type="match status" value="1"/>
</dbReference>
<sequence>MDPSSVNSFDAVLAALALFAALMGFATGLLRSVATVAGWLAAALLAVWATPPVSTMLAGEAPGAAGLPQAVIFVGVLVAGGFLLSRFLRSAVAAFVAPIVSLPDRLAGAMLGVGRIGLVAAVLVLAVERIVPVDLQPQAFAESRLRPVLSGAGAAGLRSLPAGIEALVDRLKREHGL</sequence>
<dbReference type="Proteomes" id="UP001165652">
    <property type="component" value="Unassembled WGS sequence"/>
</dbReference>
<comment type="subcellular location">
    <subcellularLocation>
        <location evidence="1">Membrane</location>
        <topology evidence="1">Multi-pass membrane protein</topology>
    </subcellularLocation>
</comment>
<dbReference type="EMBL" id="JAQQLI010000068">
    <property type="protein sequence ID" value="MDC7789346.1"/>
    <property type="molecule type" value="Genomic_DNA"/>
</dbReference>
<evidence type="ECO:0000256" key="3">
    <source>
        <dbReference type="ARBA" id="ARBA00022989"/>
    </source>
</evidence>
<evidence type="ECO:0000313" key="6">
    <source>
        <dbReference type="EMBL" id="MDC7789346.1"/>
    </source>
</evidence>
<comment type="caution">
    <text evidence="6">The sequence shown here is derived from an EMBL/GenBank/DDBJ whole genome shotgun (WGS) entry which is preliminary data.</text>
</comment>
<proteinExistence type="predicted"/>
<dbReference type="PANTHER" id="PTHR36926:SF1">
    <property type="entry name" value="COLICIN V PRODUCTION PROTEIN"/>
    <property type="match status" value="1"/>
</dbReference>